<dbReference type="Proteomes" id="UP001234178">
    <property type="component" value="Unassembled WGS sequence"/>
</dbReference>
<comment type="caution">
    <text evidence="1">The sequence shown here is derived from an EMBL/GenBank/DDBJ whole genome shotgun (WGS) entry which is preliminary data.</text>
</comment>
<proteinExistence type="predicted"/>
<reference evidence="1 2" key="1">
    <citation type="journal article" date="2023" name="Nucleic Acids Res.">
        <title>The hologenome of Daphnia magna reveals possible DNA methylation and microbiome-mediated evolution of the host genome.</title>
        <authorList>
            <person name="Chaturvedi A."/>
            <person name="Li X."/>
            <person name="Dhandapani V."/>
            <person name="Marshall H."/>
            <person name="Kissane S."/>
            <person name="Cuenca-Cambronero M."/>
            <person name="Asole G."/>
            <person name="Calvet F."/>
            <person name="Ruiz-Romero M."/>
            <person name="Marangio P."/>
            <person name="Guigo R."/>
            <person name="Rago D."/>
            <person name="Mirbahai L."/>
            <person name="Eastwood N."/>
            <person name="Colbourne J.K."/>
            <person name="Zhou J."/>
            <person name="Mallon E."/>
            <person name="Orsini L."/>
        </authorList>
    </citation>
    <scope>NUCLEOTIDE SEQUENCE [LARGE SCALE GENOMIC DNA]</scope>
    <source>
        <strain evidence="1">LRV0_1</strain>
    </source>
</reference>
<sequence length="66" mass="7979">MRYNFIYTHKNRISIRGNEQKKIEFFYYQSLASPGHLWFEPQGQQVTPRRLKIIVLNKNIQRKVGV</sequence>
<organism evidence="1 2">
    <name type="scientific">Daphnia magna</name>
    <dbReference type="NCBI Taxonomy" id="35525"/>
    <lineage>
        <taxon>Eukaryota</taxon>
        <taxon>Metazoa</taxon>
        <taxon>Ecdysozoa</taxon>
        <taxon>Arthropoda</taxon>
        <taxon>Crustacea</taxon>
        <taxon>Branchiopoda</taxon>
        <taxon>Diplostraca</taxon>
        <taxon>Cladocera</taxon>
        <taxon>Anomopoda</taxon>
        <taxon>Daphniidae</taxon>
        <taxon>Daphnia</taxon>
    </lineage>
</organism>
<protein>
    <submittedName>
        <fullName evidence="1">Uncharacterized protein</fullName>
    </submittedName>
</protein>
<dbReference type="EMBL" id="JAOYFB010000005">
    <property type="protein sequence ID" value="KAK4015778.1"/>
    <property type="molecule type" value="Genomic_DNA"/>
</dbReference>
<keyword evidence="2" id="KW-1185">Reference proteome</keyword>
<evidence type="ECO:0000313" key="1">
    <source>
        <dbReference type="EMBL" id="KAK4015778.1"/>
    </source>
</evidence>
<evidence type="ECO:0000313" key="2">
    <source>
        <dbReference type="Proteomes" id="UP001234178"/>
    </source>
</evidence>
<gene>
    <name evidence="1" type="ORF">OUZ56_030750</name>
</gene>
<accession>A0ABQ9ZS74</accession>
<name>A0ABQ9ZS74_9CRUS</name>